<comment type="subcellular location">
    <subcellularLocation>
        <location evidence="1">Cell membrane</location>
    </subcellularLocation>
</comment>
<dbReference type="GO" id="GO:0004713">
    <property type="term" value="F:protein tyrosine kinase activity"/>
    <property type="evidence" value="ECO:0007669"/>
    <property type="project" value="InterPro"/>
</dbReference>
<feature type="compositionally biased region" description="Polar residues" evidence="9">
    <location>
        <begin position="33"/>
        <end position="53"/>
    </location>
</feature>
<evidence type="ECO:0000256" key="8">
    <source>
        <dbReference type="PROSITE-ProRule" id="PRU10141"/>
    </source>
</evidence>
<evidence type="ECO:0000259" key="10">
    <source>
        <dbReference type="PROSITE" id="PS50011"/>
    </source>
</evidence>
<keyword evidence="7 8" id="KW-0067">ATP-binding</keyword>
<protein>
    <recommendedName>
        <fullName evidence="2">non-specific serine/threonine protein kinase</fullName>
        <ecNumber evidence="2">2.7.11.1</ecNumber>
    </recommendedName>
</protein>
<dbReference type="InterPro" id="IPR017441">
    <property type="entry name" value="Protein_kinase_ATP_BS"/>
</dbReference>
<sequence length="210" mass="23024">MGICYGKSPRLAHASSDQFPGTGMPSVHKKLSPISNGQQSPSTSLNRTVEASKSDASMSTNLKAFSFHDLKNAAKNFRSDSLLGEGGFGCVFKGWIDENTLAPAKPGSGIGVAIKRLKPGSFQGHKEWLAEVNYLGQLRHANLVKLIGYCLESENKLLVYELMPRGSLENHLFRSECPLLLDLFFGRLYDVSFSGLYSQYCYYSSSLLGI</sequence>
<dbReference type="InterPro" id="IPR001245">
    <property type="entry name" value="Ser-Thr/Tyr_kinase_cat_dom"/>
</dbReference>
<keyword evidence="5 8" id="KW-0547">Nucleotide-binding</keyword>
<dbReference type="SUPFAM" id="SSF56112">
    <property type="entry name" value="Protein kinase-like (PK-like)"/>
    <property type="match status" value="1"/>
</dbReference>
<evidence type="ECO:0000256" key="1">
    <source>
        <dbReference type="ARBA" id="ARBA00004236"/>
    </source>
</evidence>
<evidence type="ECO:0000256" key="3">
    <source>
        <dbReference type="ARBA" id="ARBA00022475"/>
    </source>
</evidence>
<dbReference type="GO" id="GO:0004674">
    <property type="term" value="F:protein serine/threonine kinase activity"/>
    <property type="evidence" value="ECO:0007669"/>
    <property type="project" value="UniProtKB-EC"/>
</dbReference>
<dbReference type="GO" id="GO:0005886">
    <property type="term" value="C:plasma membrane"/>
    <property type="evidence" value="ECO:0007669"/>
    <property type="project" value="UniProtKB-SubCell"/>
</dbReference>
<dbReference type="EMBL" id="BSYO01000027">
    <property type="protein sequence ID" value="GMH23934.1"/>
    <property type="molecule type" value="Genomic_DNA"/>
</dbReference>
<evidence type="ECO:0000256" key="7">
    <source>
        <dbReference type="ARBA" id="ARBA00022840"/>
    </source>
</evidence>
<dbReference type="InterPro" id="IPR000719">
    <property type="entry name" value="Prot_kinase_dom"/>
</dbReference>
<keyword evidence="6" id="KW-0418">Kinase</keyword>
<dbReference type="InterPro" id="IPR050823">
    <property type="entry name" value="Plant_Ser_Thr_Prot_Kinase"/>
</dbReference>
<dbReference type="GO" id="GO:0005524">
    <property type="term" value="F:ATP binding"/>
    <property type="evidence" value="ECO:0007669"/>
    <property type="project" value="UniProtKB-UniRule"/>
</dbReference>
<evidence type="ECO:0000313" key="12">
    <source>
        <dbReference type="Proteomes" id="UP001279734"/>
    </source>
</evidence>
<evidence type="ECO:0000256" key="4">
    <source>
        <dbReference type="ARBA" id="ARBA00022679"/>
    </source>
</evidence>
<dbReference type="Gene3D" id="3.30.200.20">
    <property type="entry name" value="Phosphorylase Kinase, domain 1"/>
    <property type="match status" value="1"/>
</dbReference>
<dbReference type="SMART" id="SM00219">
    <property type="entry name" value="TyrKc"/>
    <property type="match status" value="1"/>
</dbReference>
<evidence type="ECO:0000313" key="11">
    <source>
        <dbReference type="EMBL" id="GMH23934.1"/>
    </source>
</evidence>
<dbReference type="Proteomes" id="UP001279734">
    <property type="component" value="Unassembled WGS sequence"/>
</dbReference>
<dbReference type="Pfam" id="PF07714">
    <property type="entry name" value="PK_Tyr_Ser-Thr"/>
    <property type="match status" value="1"/>
</dbReference>
<name>A0AAD3T759_NEPGR</name>
<accession>A0AAD3T759</accession>
<dbReference type="InterPro" id="IPR011009">
    <property type="entry name" value="Kinase-like_dom_sf"/>
</dbReference>
<reference evidence="11" key="1">
    <citation type="submission" date="2023-05" db="EMBL/GenBank/DDBJ databases">
        <title>Nepenthes gracilis genome sequencing.</title>
        <authorList>
            <person name="Fukushima K."/>
        </authorList>
    </citation>
    <scope>NUCLEOTIDE SEQUENCE</scope>
    <source>
        <strain evidence="11">SING2019-196</strain>
    </source>
</reference>
<comment type="caution">
    <text evidence="11">The sequence shown here is derived from an EMBL/GenBank/DDBJ whole genome shotgun (WGS) entry which is preliminary data.</text>
</comment>
<feature type="domain" description="Protein kinase" evidence="10">
    <location>
        <begin position="77"/>
        <end position="210"/>
    </location>
</feature>
<evidence type="ECO:0000256" key="6">
    <source>
        <dbReference type="ARBA" id="ARBA00022777"/>
    </source>
</evidence>
<proteinExistence type="predicted"/>
<dbReference type="PROSITE" id="PS00107">
    <property type="entry name" value="PROTEIN_KINASE_ATP"/>
    <property type="match status" value="1"/>
</dbReference>
<evidence type="ECO:0000256" key="9">
    <source>
        <dbReference type="SAM" id="MobiDB-lite"/>
    </source>
</evidence>
<keyword evidence="12" id="KW-1185">Reference proteome</keyword>
<dbReference type="AlphaFoldDB" id="A0AAD3T759"/>
<organism evidence="11 12">
    <name type="scientific">Nepenthes gracilis</name>
    <name type="common">Slender pitcher plant</name>
    <dbReference type="NCBI Taxonomy" id="150966"/>
    <lineage>
        <taxon>Eukaryota</taxon>
        <taxon>Viridiplantae</taxon>
        <taxon>Streptophyta</taxon>
        <taxon>Embryophyta</taxon>
        <taxon>Tracheophyta</taxon>
        <taxon>Spermatophyta</taxon>
        <taxon>Magnoliopsida</taxon>
        <taxon>eudicotyledons</taxon>
        <taxon>Gunneridae</taxon>
        <taxon>Pentapetalae</taxon>
        <taxon>Caryophyllales</taxon>
        <taxon>Nepenthaceae</taxon>
        <taxon>Nepenthes</taxon>
    </lineage>
</organism>
<dbReference type="InterPro" id="IPR020635">
    <property type="entry name" value="Tyr_kinase_cat_dom"/>
</dbReference>
<dbReference type="PROSITE" id="PS50011">
    <property type="entry name" value="PROTEIN_KINASE_DOM"/>
    <property type="match status" value="1"/>
</dbReference>
<evidence type="ECO:0000256" key="5">
    <source>
        <dbReference type="ARBA" id="ARBA00022741"/>
    </source>
</evidence>
<keyword evidence="3" id="KW-0472">Membrane</keyword>
<keyword evidence="3" id="KW-1003">Cell membrane</keyword>
<feature type="binding site" evidence="8">
    <location>
        <position position="115"/>
    </location>
    <ligand>
        <name>ATP</name>
        <dbReference type="ChEBI" id="CHEBI:30616"/>
    </ligand>
</feature>
<evidence type="ECO:0000256" key="2">
    <source>
        <dbReference type="ARBA" id="ARBA00012513"/>
    </source>
</evidence>
<gene>
    <name evidence="11" type="ORF">Nepgr_025777</name>
</gene>
<feature type="region of interest" description="Disordered" evidence="9">
    <location>
        <begin position="14"/>
        <end position="53"/>
    </location>
</feature>
<dbReference type="EC" id="2.7.11.1" evidence="2"/>
<keyword evidence="4" id="KW-0808">Transferase</keyword>
<dbReference type="PANTHER" id="PTHR45621">
    <property type="entry name" value="OS01G0588500 PROTEIN-RELATED"/>
    <property type="match status" value="1"/>
</dbReference>
<dbReference type="FunFam" id="3.30.200.20:FF:000228">
    <property type="entry name" value="Serine/threonine-protein kinase BIK1"/>
    <property type="match status" value="1"/>
</dbReference>